<comment type="caution">
    <text evidence="1">The sequence shown here is derived from an EMBL/GenBank/DDBJ whole genome shotgun (WGS) entry which is preliminary data.</text>
</comment>
<dbReference type="PANTHER" id="PTHR35566">
    <property type="entry name" value="BLR3599 PROTEIN"/>
    <property type="match status" value="1"/>
</dbReference>
<dbReference type="Proteomes" id="UP000254863">
    <property type="component" value="Unassembled WGS sequence"/>
</dbReference>
<dbReference type="AlphaFoldDB" id="A0A7H4N0G0"/>
<dbReference type="InterPro" id="IPR010263">
    <property type="entry name" value="T6SS_TssK"/>
</dbReference>
<sequence>MVSPQHFQQEAAQAAWHTECVARLGAIHPWGVARTAFDAALLKQGKLKADHLCVRFADGTLTDSDNADALPPVMTLPETESHELTVVLALPHEYENGGNCLQPEQKAERPVRWRLAWREVRNRYGGWTAARLR</sequence>
<accession>A0A7H4N0G0</accession>
<reference evidence="1 2" key="1">
    <citation type="submission" date="2018-06" db="EMBL/GenBank/DDBJ databases">
        <authorList>
            <consortium name="Pathogen Informatics"/>
            <person name="Doyle S."/>
        </authorList>
    </citation>
    <scope>NUCLEOTIDE SEQUENCE [LARGE SCALE GENOMIC DNA]</scope>
    <source>
        <strain evidence="1 2">NCTC11685</strain>
    </source>
</reference>
<gene>
    <name evidence="1" type="ORF">NCTC11685_00726</name>
</gene>
<dbReference type="Pfam" id="PF05936">
    <property type="entry name" value="T6SS_VasE"/>
    <property type="match status" value="1"/>
</dbReference>
<dbReference type="EMBL" id="UGMS01000001">
    <property type="protein sequence ID" value="STV72922.1"/>
    <property type="molecule type" value="Genomic_DNA"/>
</dbReference>
<proteinExistence type="predicted"/>
<organism evidence="1 2">
    <name type="scientific">Klebsiella michiganensis</name>
    <dbReference type="NCBI Taxonomy" id="1134687"/>
    <lineage>
        <taxon>Bacteria</taxon>
        <taxon>Pseudomonadati</taxon>
        <taxon>Pseudomonadota</taxon>
        <taxon>Gammaproteobacteria</taxon>
        <taxon>Enterobacterales</taxon>
        <taxon>Enterobacteriaceae</taxon>
        <taxon>Klebsiella/Raoultella group</taxon>
        <taxon>Klebsiella</taxon>
    </lineage>
</organism>
<dbReference type="PANTHER" id="PTHR35566:SF1">
    <property type="entry name" value="TYPE VI SECRETION SYSTEM BASEPLATE COMPONENT TSSK1"/>
    <property type="match status" value="1"/>
</dbReference>
<protein>
    <submittedName>
        <fullName evidence="1">Type VI secretion protein</fullName>
    </submittedName>
</protein>
<evidence type="ECO:0000313" key="1">
    <source>
        <dbReference type="EMBL" id="STV72922.1"/>
    </source>
</evidence>
<evidence type="ECO:0000313" key="2">
    <source>
        <dbReference type="Proteomes" id="UP000254863"/>
    </source>
</evidence>
<name>A0A7H4N0G0_9ENTR</name>